<dbReference type="InterPro" id="IPR015421">
    <property type="entry name" value="PyrdxlP-dep_Trfase_major"/>
</dbReference>
<dbReference type="InterPro" id="IPR015424">
    <property type="entry name" value="PyrdxlP-dep_Trfase"/>
</dbReference>
<dbReference type="GO" id="GO:0008483">
    <property type="term" value="F:transaminase activity"/>
    <property type="evidence" value="ECO:0007669"/>
    <property type="project" value="UniProtKB-KW"/>
</dbReference>
<dbReference type="PANTHER" id="PTHR43586:SF8">
    <property type="entry name" value="CYSTEINE DESULFURASE 1, CHLOROPLASTIC"/>
    <property type="match status" value="1"/>
</dbReference>
<dbReference type="KEGG" id="coy:HF329_14825"/>
<dbReference type="InterPro" id="IPR000192">
    <property type="entry name" value="Aminotrans_V_dom"/>
</dbReference>
<dbReference type="EMBL" id="CP051205">
    <property type="protein sequence ID" value="QJB32528.1"/>
    <property type="molecule type" value="Genomic_DNA"/>
</dbReference>
<dbReference type="AlphaFoldDB" id="A0AAE6ZGE9"/>
<name>A0AAE6ZGE9_9BACT</name>
<keyword evidence="3" id="KW-0808">Transferase</keyword>
<dbReference type="InterPro" id="IPR015422">
    <property type="entry name" value="PyrdxlP-dep_Trfase_small"/>
</dbReference>
<gene>
    <name evidence="3" type="ORF">HF329_14825</name>
</gene>
<dbReference type="Gene3D" id="3.40.640.10">
    <property type="entry name" value="Type I PLP-dependent aspartate aminotransferase-like (Major domain)"/>
    <property type="match status" value="1"/>
</dbReference>
<reference evidence="4" key="1">
    <citation type="submission" date="2020-04" db="EMBL/GenBank/DDBJ databases">
        <authorList>
            <person name="Kittiwongwattana C."/>
        </authorList>
    </citation>
    <scope>NUCLEOTIDE SEQUENCE [LARGE SCALE GENOMIC DNA]</scope>
    <source>
        <strain evidence="4">1310</strain>
    </source>
</reference>
<feature type="domain" description="Aminotransferase class V" evidence="2">
    <location>
        <begin position="40"/>
        <end position="452"/>
    </location>
</feature>
<evidence type="ECO:0000313" key="3">
    <source>
        <dbReference type="EMBL" id="QJB32528.1"/>
    </source>
</evidence>
<proteinExistence type="predicted"/>
<sequence length="504" mass="56768">MHTYAMPHHSGLEDYFAAYRRHTVGYRQRFITPFGRKRIVYADWTASGRAYGPVEDTIRQQVLPFVGNTHTHTTVTGTYMSEAYETAKDIIKAHVHAAKEDVLLFCGSGMTSAVNKLQRLLGLRIPGRAADYLHSTFRDEGRRPVVFVTHMEHHSNHISWLETMATVEIIGRDASGQVDLQHFHALLEQYKQRPVKIAAVTAASNVTGIRTPYHNIAKLVHRYHGWCFVDFACAAPYCDIDMHPDEPGADLDAIYFSPHKLLGGPGTPGVLLFHRKLYRHAAPDQPGGGTVAYTNPWGEHDYTTDIAQREDGGTPPFLQGIKAAMCIRLKEAMQVCNIRQREEELLSIILPRLARIPQLQVLEPQAVQRLGVVSFIVPGLHYHLMVRLLNDRFGIQLRGGCSCAGTYGHLLLNVDQDWSHAIRQSILSGDMSHKPGWVRLSVHPTMTDREVHYILDAIEATALRAKAWSRDYVYDPRSNDFHFRGQAANQTPVGDWFNIMTAVV</sequence>
<protein>
    <submittedName>
        <fullName evidence="3">Aminotransferase class V-fold PLP-dependent enzyme</fullName>
    </submittedName>
</protein>
<dbReference type="Pfam" id="PF00266">
    <property type="entry name" value="Aminotran_5"/>
    <property type="match status" value="1"/>
</dbReference>
<dbReference type="RefSeq" id="WP_168804804.1">
    <property type="nucleotide sequence ID" value="NZ_CP051205.1"/>
</dbReference>
<evidence type="ECO:0000313" key="4">
    <source>
        <dbReference type="Proteomes" id="UP000502421"/>
    </source>
</evidence>
<accession>A0AAE6ZGE9</accession>
<keyword evidence="1" id="KW-0663">Pyridoxal phosphate</keyword>
<dbReference type="PANTHER" id="PTHR43586">
    <property type="entry name" value="CYSTEINE DESULFURASE"/>
    <property type="match status" value="1"/>
</dbReference>
<evidence type="ECO:0000256" key="1">
    <source>
        <dbReference type="ARBA" id="ARBA00022898"/>
    </source>
</evidence>
<keyword evidence="3" id="KW-0032">Aminotransferase</keyword>
<dbReference type="Proteomes" id="UP000502421">
    <property type="component" value="Chromosome"/>
</dbReference>
<dbReference type="SUPFAM" id="SSF53383">
    <property type="entry name" value="PLP-dependent transferases"/>
    <property type="match status" value="1"/>
</dbReference>
<dbReference type="Gene3D" id="3.90.1150.10">
    <property type="entry name" value="Aspartate Aminotransferase, domain 1"/>
    <property type="match status" value="1"/>
</dbReference>
<organism evidence="3 4">
    <name type="scientific">Chitinophaga oryzae</name>
    <dbReference type="NCBI Taxonomy" id="2725414"/>
    <lineage>
        <taxon>Bacteria</taxon>
        <taxon>Pseudomonadati</taxon>
        <taxon>Bacteroidota</taxon>
        <taxon>Chitinophagia</taxon>
        <taxon>Chitinophagales</taxon>
        <taxon>Chitinophagaceae</taxon>
        <taxon>Chitinophaga</taxon>
    </lineage>
</organism>
<evidence type="ECO:0000259" key="2">
    <source>
        <dbReference type="Pfam" id="PF00266"/>
    </source>
</evidence>